<feature type="compositionally biased region" description="Basic and acidic residues" evidence="1">
    <location>
        <begin position="1"/>
        <end position="17"/>
    </location>
</feature>
<evidence type="ECO:0000313" key="3">
    <source>
        <dbReference type="Proteomes" id="UP000196027"/>
    </source>
</evidence>
<reference evidence="2 3" key="1">
    <citation type="submission" date="2017-05" db="EMBL/GenBank/DDBJ databases">
        <title>Genomic insights into alkan degradation activity of Oleiphilus messinensis.</title>
        <authorList>
            <person name="Kozyavkin S.A."/>
            <person name="Slesarev A.I."/>
            <person name="Golyshin P.N."/>
            <person name="Korzhenkov A."/>
            <person name="Golyshina O.N."/>
            <person name="Toshchakov S.V."/>
        </authorList>
    </citation>
    <scope>NUCLEOTIDE SEQUENCE [LARGE SCALE GENOMIC DNA]</scope>
    <source>
        <strain evidence="2 3">ME102</strain>
    </source>
</reference>
<protein>
    <submittedName>
        <fullName evidence="2">Uncharacterized protein</fullName>
    </submittedName>
</protein>
<name>A0A1Y0ID52_9GAMM</name>
<dbReference type="RefSeq" id="WP_157678452.1">
    <property type="nucleotide sequence ID" value="NZ_CP021425.1"/>
</dbReference>
<sequence>MSAFDEVKDHPAKKQEQKGSGPEGLTVNEMEELKKAMTEARKTVKNRGQGGFQEYVG</sequence>
<organism evidence="2 3">
    <name type="scientific">Oleiphilus messinensis</name>
    <dbReference type="NCBI Taxonomy" id="141451"/>
    <lineage>
        <taxon>Bacteria</taxon>
        <taxon>Pseudomonadati</taxon>
        <taxon>Pseudomonadota</taxon>
        <taxon>Gammaproteobacteria</taxon>
        <taxon>Oceanospirillales</taxon>
        <taxon>Oleiphilaceae</taxon>
        <taxon>Oleiphilus</taxon>
    </lineage>
</organism>
<accession>A0A1Y0ID52</accession>
<proteinExistence type="predicted"/>
<dbReference type="Proteomes" id="UP000196027">
    <property type="component" value="Chromosome"/>
</dbReference>
<dbReference type="KEGG" id="ome:OLMES_4461"/>
<keyword evidence="3" id="KW-1185">Reference proteome</keyword>
<evidence type="ECO:0000256" key="1">
    <source>
        <dbReference type="SAM" id="MobiDB-lite"/>
    </source>
</evidence>
<gene>
    <name evidence="2" type="ORF">OLMES_4461</name>
</gene>
<dbReference type="EMBL" id="CP021425">
    <property type="protein sequence ID" value="ARU58457.1"/>
    <property type="molecule type" value="Genomic_DNA"/>
</dbReference>
<evidence type="ECO:0000313" key="2">
    <source>
        <dbReference type="EMBL" id="ARU58457.1"/>
    </source>
</evidence>
<dbReference type="AlphaFoldDB" id="A0A1Y0ID52"/>
<feature type="region of interest" description="Disordered" evidence="1">
    <location>
        <begin position="1"/>
        <end position="27"/>
    </location>
</feature>